<keyword evidence="5" id="KW-0699">rRNA-binding</keyword>
<comment type="similarity">
    <text evidence="1 5 6">Belongs to the universal ribosomal protein uS8 family.</text>
</comment>
<dbReference type="Gene3D" id="3.30.1490.10">
    <property type="match status" value="1"/>
</dbReference>
<keyword evidence="5" id="KW-0694">RNA-binding</keyword>
<evidence type="ECO:0000313" key="8">
    <source>
        <dbReference type="Proteomes" id="UP000178486"/>
    </source>
</evidence>
<protein>
    <recommendedName>
        <fullName evidence="4 5">Small ribosomal subunit protein uS8</fullName>
    </recommendedName>
</protein>
<dbReference type="GO" id="GO:0003735">
    <property type="term" value="F:structural constituent of ribosome"/>
    <property type="evidence" value="ECO:0007669"/>
    <property type="project" value="InterPro"/>
</dbReference>
<dbReference type="AlphaFoldDB" id="A0A1F7JD90"/>
<keyword evidence="2 5" id="KW-0689">Ribosomal protein</keyword>
<keyword evidence="3 5" id="KW-0687">Ribonucleoprotein</keyword>
<dbReference type="PANTHER" id="PTHR11758">
    <property type="entry name" value="40S RIBOSOMAL PROTEIN S15A"/>
    <property type="match status" value="1"/>
</dbReference>
<dbReference type="NCBIfam" id="NF001109">
    <property type="entry name" value="PRK00136.1"/>
    <property type="match status" value="1"/>
</dbReference>
<dbReference type="GO" id="GO:0005737">
    <property type="term" value="C:cytoplasm"/>
    <property type="evidence" value="ECO:0007669"/>
    <property type="project" value="UniProtKB-ARBA"/>
</dbReference>
<proteinExistence type="inferred from homology"/>
<dbReference type="SUPFAM" id="SSF56047">
    <property type="entry name" value="Ribosomal protein S8"/>
    <property type="match status" value="1"/>
</dbReference>
<dbReference type="Proteomes" id="UP000178486">
    <property type="component" value="Unassembled WGS sequence"/>
</dbReference>
<evidence type="ECO:0000256" key="1">
    <source>
        <dbReference type="ARBA" id="ARBA00006471"/>
    </source>
</evidence>
<accession>A0A1F7JD90</accession>
<comment type="caution">
    <text evidence="7">The sequence shown here is derived from an EMBL/GenBank/DDBJ whole genome shotgun (WGS) entry which is preliminary data.</text>
</comment>
<comment type="subunit">
    <text evidence="5">Part of the 30S ribosomal subunit. Contacts proteins S5 and S12.</text>
</comment>
<dbReference type="InterPro" id="IPR047863">
    <property type="entry name" value="Ribosomal_uS8_CS"/>
</dbReference>
<dbReference type="GO" id="GO:0005840">
    <property type="term" value="C:ribosome"/>
    <property type="evidence" value="ECO:0007669"/>
    <property type="project" value="UniProtKB-KW"/>
</dbReference>
<dbReference type="GO" id="GO:0006412">
    <property type="term" value="P:translation"/>
    <property type="evidence" value="ECO:0007669"/>
    <property type="project" value="UniProtKB-UniRule"/>
</dbReference>
<name>A0A1F7JD90_9BACT</name>
<evidence type="ECO:0000256" key="3">
    <source>
        <dbReference type="ARBA" id="ARBA00023274"/>
    </source>
</evidence>
<dbReference type="PROSITE" id="PS00053">
    <property type="entry name" value="RIBOSOMAL_S8"/>
    <property type="match status" value="1"/>
</dbReference>
<evidence type="ECO:0000256" key="5">
    <source>
        <dbReference type="HAMAP-Rule" id="MF_01302"/>
    </source>
</evidence>
<dbReference type="GO" id="GO:1990904">
    <property type="term" value="C:ribonucleoprotein complex"/>
    <property type="evidence" value="ECO:0007669"/>
    <property type="project" value="UniProtKB-KW"/>
</dbReference>
<dbReference type="EMBL" id="MGAU01000056">
    <property type="protein sequence ID" value="OGK53574.1"/>
    <property type="molecule type" value="Genomic_DNA"/>
</dbReference>
<organism evidence="7 8">
    <name type="scientific">Candidatus Roizmanbacteria bacterium RIFCSPLOWO2_01_FULL_45_11</name>
    <dbReference type="NCBI Taxonomy" id="1802070"/>
    <lineage>
        <taxon>Bacteria</taxon>
        <taxon>Candidatus Roizmaniibacteriota</taxon>
    </lineage>
</organism>
<comment type="function">
    <text evidence="5">One of the primary rRNA binding proteins, it binds directly to 16S rRNA central domain where it helps coordinate assembly of the platform of the 30S subunit.</text>
</comment>
<dbReference type="Gene3D" id="3.30.1370.30">
    <property type="match status" value="1"/>
</dbReference>
<reference evidence="7 8" key="1">
    <citation type="journal article" date="2016" name="Nat. Commun.">
        <title>Thousands of microbial genomes shed light on interconnected biogeochemical processes in an aquifer system.</title>
        <authorList>
            <person name="Anantharaman K."/>
            <person name="Brown C.T."/>
            <person name="Hug L.A."/>
            <person name="Sharon I."/>
            <person name="Castelle C.J."/>
            <person name="Probst A.J."/>
            <person name="Thomas B.C."/>
            <person name="Singh A."/>
            <person name="Wilkins M.J."/>
            <person name="Karaoz U."/>
            <person name="Brodie E.L."/>
            <person name="Williams K.H."/>
            <person name="Hubbard S.S."/>
            <person name="Banfield J.F."/>
        </authorList>
    </citation>
    <scope>NUCLEOTIDE SEQUENCE [LARGE SCALE GENOMIC DNA]</scope>
</reference>
<evidence type="ECO:0000256" key="6">
    <source>
        <dbReference type="RuleBase" id="RU003660"/>
    </source>
</evidence>
<dbReference type="GO" id="GO:0019843">
    <property type="term" value="F:rRNA binding"/>
    <property type="evidence" value="ECO:0007669"/>
    <property type="project" value="UniProtKB-UniRule"/>
</dbReference>
<dbReference type="Pfam" id="PF00410">
    <property type="entry name" value="Ribosomal_S8"/>
    <property type="match status" value="1"/>
</dbReference>
<dbReference type="InterPro" id="IPR000630">
    <property type="entry name" value="Ribosomal_uS8"/>
</dbReference>
<dbReference type="HAMAP" id="MF_01302_B">
    <property type="entry name" value="Ribosomal_uS8_B"/>
    <property type="match status" value="1"/>
</dbReference>
<evidence type="ECO:0000313" key="7">
    <source>
        <dbReference type="EMBL" id="OGK53574.1"/>
    </source>
</evidence>
<evidence type="ECO:0000256" key="2">
    <source>
        <dbReference type="ARBA" id="ARBA00022980"/>
    </source>
</evidence>
<sequence>MMVTDPIADILIQIKNGYMARMQAVTLPYSTMKEQVLSVLAAEGYVKSFEVATDKKHPAKKSFTITLSYPKGQPAVTQVKRVSKPGVRIYAGRYRIPRVMTGYGMAIVSTSKGIMTDTQARKLGVGGEILCTIW</sequence>
<evidence type="ECO:0000256" key="4">
    <source>
        <dbReference type="ARBA" id="ARBA00035258"/>
    </source>
</evidence>
<dbReference type="InterPro" id="IPR035987">
    <property type="entry name" value="Ribosomal_uS8_sf"/>
</dbReference>
<dbReference type="FunFam" id="3.30.1490.10:FF:000001">
    <property type="entry name" value="30S ribosomal protein S8"/>
    <property type="match status" value="1"/>
</dbReference>
<gene>
    <name evidence="5" type="primary">rpsH</name>
    <name evidence="7" type="ORF">A3B56_01225</name>
</gene>